<dbReference type="InterPro" id="IPR006917">
    <property type="entry name" value="SOUL_heme-bd"/>
</dbReference>
<sequence length="196" mass="21299">MAKWGRWLAIGGVAAVAASAYLYARREARAAQPGYRVVERAGAIEIRDYPALLVAQSEDPGDRKSSLDRGFRKLARYIFAKSREGEKIAMTAPVLHDAAAPGRWRTRFIMPAGYRRDTLPAPAAGVDIADVPARRVAAIRFNGRADDAALVRREADLRAWLAARGLTGGAAEHAFYNSPFVAAAMRRNEVLIPLAG</sequence>
<gene>
    <name evidence="1" type="ORF">GVO57_01255</name>
</gene>
<organism evidence="1 2">
    <name type="scientific">Sphingomonas changnyeongensis</name>
    <dbReference type="NCBI Taxonomy" id="2698679"/>
    <lineage>
        <taxon>Bacteria</taxon>
        <taxon>Pseudomonadati</taxon>
        <taxon>Pseudomonadota</taxon>
        <taxon>Alphaproteobacteria</taxon>
        <taxon>Sphingomonadales</taxon>
        <taxon>Sphingomonadaceae</taxon>
        <taxon>Sphingomonas</taxon>
    </lineage>
</organism>
<dbReference type="PANTHER" id="PTHR11220:SF58">
    <property type="entry name" value="SOUL HEME-BINDING FAMILY PROTEIN"/>
    <property type="match status" value="1"/>
</dbReference>
<dbReference type="Pfam" id="PF04832">
    <property type="entry name" value="SOUL"/>
    <property type="match status" value="1"/>
</dbReference>
<dbReference type="EMBL" id="CP047895">
    <property type="protein sequence ID" value="QHL89700.1"/>
    <property type="molecule type" value="Genomic_DNA"/>
</dbReference>
<protein>
    <submittedName>
        <fullName evidence="1">Heme-binding protein</fullName>
    </submittedName>
</protein>
<evidence type="ECO:0000313" key="1">
    <source>
        <dbReference type="EMBL" id="QHL89700.1"/>
    </source>
</evidence>
<dbReference type="RefSeq" id="WP_160591193.1">
    <property type="nucleotide sequence ID" value="NZ_CP047895.1"/>
</dbReference>
<dbReference type="PANTHER" id="PTHR11220">
    <property type="entry name" value="HEME-BINDING PROTEIN-RELATED"/>
    <property type="match status" value="1"/>
</dbReference>
<dbReference type="SUPFAM" id="SSF55136">
    <property type="entry name" value="Probable bacterial effector-binding domain"/>
    <property type="match status" value="1"/>
</dbReference>
<dbReference type="InterPro" id="IPR011256">
    <property type="entry name" value="Reg_factor_effector_dom_sf"/>
</dbReference>
<dbReference type="KEGG" id="schy:GVO57_01255"/>
<name>A0A7Z2S457_9SPHN</name>
<proteinExistence type="predicted"/>
<dbReference type="Proteomes" id="UP000464468">
    <property type="component" value="Chromosome"/>
</dbReference>
<dbReference type="Gene3D" id="3.20.80.10">
    <property type="entry name" value="Regulatory factor, effector binding domain"/>
    <property type="match status" value="1"/>
</dbReference>
<dbReference type="AlphaFoldDB" id="A0A7Z2S457"/>
<evidence type="ECO:0000313" key="2">
    <source>
        <dbReference type="Proteomes" id="UP000464468"/>
    </source>
</evidence>
<accession>A0A7Z2S457</accession>
<keyword evidence="2" id="KW-1185">Reference proteome</keyword>
<reference evidence="1 2" key="1">
    <citation type="submission" date="2020-01" db="EMBL/GenBank/DDBJ databases">
        <title>Sphingomonas sp. C33 whole genome sequece.</title>
        <authorList>
            <person name="Park C."/>
        </authorList>
    </citation>
    <scope>NUCLEOTIDE SEQUENCE [LARGE SCALE GENOMIC DNA]</scope>
    <source>
        <strain evidence="1 2">C33</strain>
    </source>
</reference>